<gene>
    <name evidence="4" type="ORF">SAMN04487995_4320</name>
</gene>
<feature type="domain" description="Signal transduction histidine kinase internal region" evidence="3">
    <location>
        <begin position="209"/>
        <end position="286"/>
    </location>
</feature>
<feature type="transmembrane region" description="Helical" evidence="2">
    <location>
        <begin position="81"/>
        <end position="98"/>
    </location>
</feature>
<keyword evidence="2" id="KW-0812">Transmembrane</keyword>
<evidence type="ECO:0000256" key="2">
    <source>
        <dbReference type="SAM" id="Phobius"/>
    </source>
</evidence>
<dbReference type="AlphaFoldDB" id="A0A1H6Y631"/>
<dbReference type="InterPro" id="IPR010559">
    <property type="entry name" value="Sig_transdc_His_kin_internal"/>
</dbReference>
<keyword evidence="4" id="KW-0418">Kinase</keyword>
<dbReference type="InterPro" id="IPR036890">
    <property type="entry name" value="HATPase_C_sf"/>
</dbReference>
<keyword evidence="4" id="KW-0808">Transferase</keyword>
<dbReference type="GO" id="GO:0016020">
    <property type="term" value="C:membrane"/>
    <property type="evidence" value="ECO:0007669"/>
    <property type="project" value="InterPro"/>
</dbReference>
<sequence>MMKYLPKFKSDRLRCLLLTAVLWTTPWLFLKYFFISKLIQDTEYVSTHACLVVYGQTMAVYYILGSYVFPVFLYRKKFLSVILILFILLNAAHVVNYFELHYLKQFSNGDPLKPSYIQKLWVRYFEPNGLLGVFKDVNIWHFTYAWSFFVVSIMLLFKVVKDILISLGRELRLERDKLRLENEKLQLEKNNLSLESKAMELQRDNLSLELDFLKSQINPHFLFNILNSIYLRTLDTNQEATMLVLKLAELMRYSLYNTKEDKVLLGDELRYINNYLDLERFRHPDQVEISFQLQGSPENITIPPLLLISFVENAFKHGVQDTISNSYVRVFVDVEDQGLYFTVENSLSVLDDQSCKELNKSQGGIGLQNTTKRLQLYYPDQHLVEVHKSESNYQISLHITFSR</sequence>
<dbReference type="PANTHER" id="PTHR34220:SF7">
    <property type="entry name" value="SENSOR HISTIDINE KINASE YPDA"/>
    <property type="match status" value="1"/>
</dbReference>
<keyword evidence="2" id="KW-0472">Membrane</keyword>
<dbReference type="EMBL" id="FNXY01000006">
    <property type="protein sequence ID" value="SEJ34497.1"/>
    <property type="molecule type" value="Genomic_DNA"/>
</dbReference>
<dbReference type="OrthoDB" id="9792992at2"/>
<evidence type="ECO:0000313" key="5">
    <source>
        <dbReference type="Proteomes" id="UP000199532"/>
    </source>
</evidence>
<dbReference type="STRING" id="408657.SAMN04487995_4320"/>
<organism evidence="4 5">
    <name type="scientific">Dyadobacter koreensis</name>
    <dbReference type="NCBI Taxonomy" id="408657"/>
    <lineage>
        <taxon>Bacteria</taxon>
        <taxon>Pseudomonadati</taxon>
        <taxon>Bacteroidota</taxon>
        <taxon>Cytophagia</taxon>
        <taxon>Cytophagales</taxon>
        <taxon>Spirosomataceae</taxon>
        <taxon>Dyadobacter</taxon>
    </lineage>
</organism>
<evidence type="ECO:0000259" key="3">
    <source>
        <dbReference type="Pfam" id="PF06580"/>
    </source>
</evidence>
<feature type="transmembrane region" description="Helical" evidence="2">
    <location>
        <begin position="54"/>
        <end position="74"/>
    </location>
</feature>
<reference evidence="4 5" key="1">
    <citation type="submission" date="2016-10" db="EMBL/GenBank/DDBJ databases">
        <authorList>
            <person name="de Groot N.N."/>
        </authorList>
    </citation>
    <scope>NUCLEOTIDE SEQUENCE [LARGE SCALE GENOMIC DNA]</scope>
    <source>
        <strain evidence="4 5">DSM 19938</strain>
    </source>
</reference>
<dbReference type="Pfam" id="PF06580">
    <property type="entry name" value="His_kinase"/>
    <property type="match status" value="1"/>
</dbReference>
<feature type="coiled-coil region" evidence="1">
    <location>
        <begin position="168"/>
        <end position="216"/>
    </location>
</feature>
<protein>
    <submittedName>
        <fullName evidence="4">Histidine kinase</fullName>
    </submittedName>
</protein>
<accession>A0A1H6Y631</accession>
<keyword evidence="5" id="KW-1185">Reference proteome</keyword>
<evidence type="ECO:0000256" key="1">
    <source>
        <dbReference type="SAM" id="Coils"/>
    </source>
</evidence>
<dbReference type="Gene3D" id="3.30.565.10">
    <property type="entry name" value="Histidine kinase-like ATPase, C-terminal domain"/>
    <property type="match status" value="1"/>
</dbReference>
<evidence type="ECO:0000313" key="4">
    <source>
        <dbReference type="EMBL" id="SEJ34497.1"/>
    </source>
</evidence>
<dbReference type="PANTHER" id="PTHR34220">
    <property type="entry name" value="SENSOR HISTIDINE KINASE YPDA"/>
    <property type="match status" value="1"/>
</dbReference>
<dbReference type="InterPro" id="IPR050640">
    <property type="entry name" value="Bact_2-comp_sensor_kinase"/>
</dbReference>
<dbReference type="Proteomes" id="UP000199532">
    <property type="component" value="Unassembled WGS sequence"/>
</dbReference>
<dbReference type="RefSeq" id="WP_090338289.1">
    <property type="nucleotide sequence ID" value="NZ_FNXY01000006.1"/>
</dbReference>
<dbReference type="GO" id="GO:0000155">
    <property type="term" value="F:phosphorelay sensor kinase activity"/>
    <property type="evidence" value="ECO:0007669"/>
    <property type="project" value="InterPro"/>
</dbReference>
<feature type="transmembrane region" description="Helical" evidence="2">
    <location>
        <begin position="139"/>
        <end position="160"/>
    </location>
</feature>
<feature type="transmembrane region" description="Helical" evidence="2">
    <location>
        <begin position="12"/>
        <end position="34"/>
    </location>
</feature>
<keyword evidence="1" id="KW-0175">Coiled coil</keyword>
<name>A0A1H6Y631_9BACT</name>
<proteinExistence type="predicted"/>
<keyword evidence="2" id="KW-1133">Transmembrane helix</keyword>